<dbReference type="PROSITE" id="PS00316">
    <property type="entry name" value="THAUMATIN_1"/>
    <property type="match status" value="1"/>
</dbReference>
<organism evidence="5 6">
    <name type="scientific">Spirodela intermedia</name>
    <name type="common">Intermediate duckweed</name>
    <dbReference type="NCBI Taxonomy" id="51605"/>
    <lineage>
        <taxon>Eukaryota</taxon>
        <taxon>Viridiplantae</taxon>
        <taxon>Streptophyta</taxon>
        <taxon>Embryophyta</taxon>
        <taxon>Tracheophyta</taxon>
        <taxon>Spermatophyta</taxon>
        <taxon>Magnoliopsida</taxon>
        <taxon>Liliopsida</taxon>
        <taxon>Araceae</taxon>
        <taxon>Lemnoideae</taxon>
        <taxon>Spirodela</taxon>
    </lineage>
</organism>
<dbReference type="EMBL" id="LR746265">
    <property type="protein sequence ID" value="CAA7390702.1"/>
    <property type="molecule type" value="Genomic_DNA"/>
</dbReference>
<feature type="signal peptide" evidence="4">
    <location>
        <begin position="1"/>
        <end position="21"/>
    </location>
</feature>
<dbReference type="PANTHER" id="PTHR31048">
    <property type="entry name" value="OS03G0233200 PROTEIN"/>
    <property type="match status" value="1"/>
</dbReference>
<name>A0A7I8K3I1_SPIIN</name>
<dbReference type="AlphaFoldDB" id="A0A7I8K3I1"/>
<dbReference type="FunFam" id="2.60.110.10:FF:000002">
    <property type="entry name" value="Thaumatin-like protein 1a"/>
    <property type="match status" value="1"/>
</dbReference>
<evidence type="ECO:0000313" key="5">
    <source>
        <dbReference type="EMBL" id="CAA7390702.1"/>
    </source>
</evidence>
<sequence>MERSPLTMMIFVGILVGGAQAASFRFLNNCTSTLWVATLAGAGTASLPRTGFELGSGASASLKAPPAWSGRFWARTGCAGGSPGSFKCATGDCGTGKIECGGAAGSPPATLVEVTLGTGGGADFYDVSLVDGFNVPVSVAPRRRGGGCRAASCPADVNAACPSELQVVGSDGTTVVACKSACDAIGDPVFCCTGEYGGAAACRPTVYSEVFKRACPLAYSYAFDDASSTFTCAAAATATAGYLVTFCP</sequence>
<feature type="disulfide bond" evidence="3">
    <location>
        <begin position="93"/>
        <end position="100"/>
    </location>
</feature>
<dbReference type="CDD" id="cd09218">
    <property type="entry name" value="TLP-PA"/>
    <property type="match status" value="1"/>
</dbReference>
<keyword evidence="4" id="KW-0732">Signal</keyword>
<evidence type="ECO:0000256" key="2">
    <source>
        <dbReference type="ARBA" id="ARBA00023157"/>
    </source>
</evidence>
<evidence type="ECO:0000256" key="1">
    <source>
        <dbReference type="ARBA" id="ARBA00010607"/>
    </source>
</evidence>
<dbReference type="PRINTS" id="PR00347">
    <property type="entry name" value="THAUMATIN"/>
</dbReference>
<dbReference type="PROSITE" id="PS51367">
    <property type="entry name" value="THAUMATIN_2"/>
    <property type="match status" value="1"/>
</dbReference>
<feature type="disulfide bond" evidence="3">
    <location>
        <begin position="161"/>
        <end position="178"/>
    </location>
</feature>
<dbReference type="OrthoDB" id="430315at2759"/>
<evidence type="ECO:0000256" key="4">
    <source>
        <dbReference type="SAM" id="SignalP"/>
    </source>
</evidence>
<dbReference type="Proteomes" id="UP000663760">
    <property type="component" value="Chromosome 2"/>
</dbReference>
<reference evidence="5" key="1">
    <citation type="submission" date="2020-02" db="EMBL/GenBank/DDBJ databases">
        <authorList>
            <person name="Scholz U."/>
            <person name="Mascher M."/>
            <person name="Fiebig A."/>
        </authorList>
    </citation>
    <scope>NUCLEOTIDE SEQUENCE</scope>
</reference>
<dbReference type="SUPFAM" id="SSF49870">
    <property type="entry name" value="Osmotin, thaumatin-like protein"/>
    <property type="match status" value="1"/>
</dbReference>
<proteinExistence type="inferred from homology"/>
<evidence type="ECO:0000313" key="6">
    <source>
        <dbReference type="Proteomes" id="UP000663760"/>
    </source>
</evidence>
<feature type="disulfide bond" evidence="3">
    <location>
        <begin position="148"/>
        <end position="232"/>
    </location>
</feature>
<feature type="disulfide bond" evidence="3">
    <location>
        <begin position="78"/>
        <end position="88"/>
    </location>
</feature>
<dbReference type="InterPro" id="IPR001938">
    <property type="entry name" value="Thaumatin"/>
</dbReference>
<feature type="disulfide bond" evidence="3">
    <location>
        <begin position="192"/>
        <end position="202"/>
    </location>
</feature>
<feature type="chain" id="PRO_5029849226" evidence="4">
    <location>
        <begin position="22"/>
        <end position="248"/>
    </location>
</feature>
<evidence type="ECO:0000256" key="3">
    <source>
        <dbReference type="PIRSR" id="PIRSR002703-1"/>
    </source>
</evidence>
<feature type="disulfide bond" evidence="3">
    <location>
        <begin position="30"/>
        <end position="247"/>
    </location>
</feature>
<dbReference type="Gene3D" id="2.60.110.10">
    <property type="entry name" value="Thaumatin"/>
    <property type="match status" value="1"/>
</dbReference>
<dbReference type="InterPro" id="IPR037176">
    <property type="entry name" value="Osmotin/thaumatin-like_sf"/>
</dbReference>
<dbReference type="InterPro" id="IPR017949">
    <property type="entry name" value="Thaumatin_CS"/>
</dbReference>
<keyword evidence="6" id="KW-1185">Reference proteome</keyword>
<keyword evidence="2 3" id="KW-1015">Disulfide bond</keyword>
<accession>A0A7I8K3I1</accession>
<dbReference type="Pfam" id="PF00314">
    <property type="entry name" value="Thaumatin"/>
    <property type="match status" value="1"/>
</dbReference>
<protein>
    <submittedName>
        <fullName evidence="5">Uncharacterized protein</fullName>
    </submittedName>
</protein>
<dbReference type="PIRSF" id="PIRSF002703">
    <property type="entry name" value="Thaumatin"/>
    <property type="match status" value="1"/>
</dbReference>
<feature type="disulfide bond" evidence="3">
    <location>
        <begin position="153"/>
        <end position="215"/>
    </location>
</feature>
<gene>
    <name evidence="5" type="ORF">SI8410_02002145</name>
</gene>
<comment type="similarity">
    <text evidence="1">Belongs to the thaumatin family.</text>
</comment>
<feature type="disulfide bond" evidence="3">
    <location>
        <begin position="182"/>
        <end position="191"/>
    </location>
</feature>
<dbReference type="SMART" id="SM00205">
    <property type="entry name" value="THN"/>
    <property type="match status" value="1"/>
</dbReference>